<gene>
    <name evidence="1" type="ORF">OPKNFCMD_4084</name>
</gene>
<evidence type="ECO:0000313" key="1">
    <source>
        <dbReference type="EMBL" id="GJD51330.1"/>
    </source>
</evidence>
<protein>
    <recommendedName>
        <fullName evidence="3">DUF3016 domain-containing protein</fullName>
    </recommendedName>
</protein>
<accession>A0ABQ4R0X3</accession>
<evidence type="ECO:0000313" key="2">
    <source>
        <dbReference type="Proteomes" id="UP001055167"/>
    </source>
</evidence>
<keyword evidence="2" id="KW-1185">Reference proteome</keyword>
<comment type="caution">
    <text evidence="1">The sequence shown here is derived from an EMBL/GenBank/DDBJ whole genome shotgun (WGS) entry which is preliminary data.</text>
</comment>
<dbReference type="EMBL" id="BPQH01000013">
    <property type="protein sequence ID" value="GJD51330.1"/>
    <property type="molecule type" value="Genomic_DNA"/>
</dbReference>
<sequence length="189" mass="19631">MSQTTRRAGPRPRPAAGRARAAALVRGLVGALLAGILAAGTAAAQDDRLPPGTRFSAIRVDVGPLQAQGLDGFALQVRGDLQAALGRVFADRLGGPGPVLVVRVTGVSLNAYAGSDSRHGRGGGSNTDYLDGEALVLGRKGEVLLRRPQLSATPASYGGAWYDPASERRRTTVLAEHYAAWLKRGLGLD</sequence>
<reference evidence="1" key="1">
    <citation type="journal article" date="2021" name="Front. Microbiol.">
        <title>Comprehensive Comparative Genomics and Phenotyping of Methylobacterium Species.</title>
        <authorList>
            <person name="Alessa O."/>
            <person name="Ogura Y."/>
            <person name="Fujitani Y."/>
            <person name="Takami H."/>
            <person name="Hayashi T."/>
            <person name="Sahin N."/>
            <person name="Tani A."/>
        </authorList>
    </citation>
    <scope>NUCLEOTIDE SEQUENCE</scope>
    <source>
        <strain evidence="1">KCTC 52305</strain>
    </source>
</reference>
<name>A0ABQ4R0X3_9HYPH</name>
<evidence type="ECO:0008006" key="3">
    <source>
        <dbReference type="Google" id="ProtNLM"/>
    </source>
</evidence>
<organism evidence="1 2">
    <name type="scientific">Methylobacterium crusticola</name>
    <dbReference type="NCBI Taxonomy" id="1697972"/>
    <lineage>
        <taxon>Bacteria</taxon>
        <taxon>Pseudomonadati</taxon>
        <taxon>Pseudomonadota</taxon>
        <taxon>Alphaproteobacteria</taxon>
        <taxon>Hyphomicrobiales</taxon>
        <taxon>Methylobacteriaceae</taxon>
        <taxon>Methylobacterium</taxon>
    </lineage>
</organism>
<dbReference type="Proteomes" id="UP001055167">
    <property type="component" value="Unassembled WGS sequence"/>
</dbReference>
<proteinExistence type="predicted"/>
<reference evidence="1" key="2">
    <citation type="submission" date="2021-08" db="EMBL/GenBank/DDBJ databases">
        <authorList>
            <person name="Tani A."/>
            <person name="Ola A."/>
            <person name="Ogura Y."/>
            <person name="Katsura K."/>
            <person name="Hayashi T."/>
        </authorList>
    </citation>
    <scope>NUCLEOTIDE SEQUENCE</scope>
    <source>
        <strain evidence="1">KCTC 52305</strain>
    </source>
</reference>